<dbReference type="Gene3D" id="3.40.50.2000">
    <property type="entry name" value="Glycogen Phosphorylase B"/>
    <property type="match status" value="1"/>
</dbReference>
<dbReference type="AlphaFoldDB" id="A0A382Z5Z1"/>
<name>A0A382Z5Z1_9ZZZZ</name>
<sequence length="108" mass="12412">MVVFGDLSFDFRVYREAVALREVGHTVTIVASDRSTDGSQVLPEEWEEFDVRLITVDPTTSLRISYPFFWLRAGRLLRRVPADVFHAHDLDSLWPAAVAAKRWRVPLV</sequence>
<dbReference type="InterPro" id="IPR028098">
    <property type="entry name" value="Glyco_trans_4-like_N"/>
</dbReference>
<dbReference type="Pfam" id="PF13439">
    <property type="entry name" value="Glyco_transf_4"/>
    <property type="match status" value="1"/>
</dbReference>
<feature type="domain" description="Glycosyltransferase subfamily 4-like N-terminal" evidence="1">
    <location>
        <begin position="13"/>
        <end position="108"/>
    </location>
</feature>
<evidence type="ECO:0000313" key="2">
    <source>
        <dbReference type="EMBL" id="SVD90916.1"/>
    </source>
</evidence>
<feature type="non-terminal residue" evidence="2">
    <location>
        <position position="108"/>
    </location>
</feature>
<dbReference type="SUPFAM" id="SSF53756">
    <property type="entry name" value="UDP-Glycosyltransferase/glycogen phosphorylase"/>
    <property type="match status" value="1"/>
</dbReference>
<dbReference type="EMBL" id="UINC01181292">
    <property type="protein sequence ID" value="SVD90916.1"/>
    <property type="molecule type" value="Genomic_DNA"/>
</dbReference>
<gene>
    <name evidence="2" type="ORF">METZ01_LOCUS443770</name>
</gene>
<evidence type="ECO:0000259" key="1">
    <source>
        <dbReference type="Pfam" id="PF13439"/>
    </source>
</evidence>
<organism evidence="2">
    <name type="scientific">marine metagenome</name>
    <dbReference type="NCBI Taxonomy" id="408172"/>
    <lineage>
        <taxon>unclassified sequences</taxon>
        <taxon>metagenomes</taxon>
        <taxon>ecological metagenomes</taxon>
    </lineage>
</organism>
<reference evidence="2" key="1">
    <citation type="submission" date="2018-05" db="EMBL/GenBank/DDBJ databases">
        <authorList>
            <person name="Lanie J.A."/>
            <person name="Ng W.-L."/>
            <person name="Kazmierczak K.M."/>
            <person name="Andrzejewski T.M."/>
            <person name="Davidsen T.M."/>
            <person name="Wayne K.J."/>
            <person name="Tettelin H."/>
            <person name="Glass J.I."/>
            <person name="Rusch D."/>
            <person name="Podicherti R."/>
            <person name="Tsui H.-C.T."/>
            <person name="Winkler M.E."/>
        </authorList>
    </citation>
    <scope>NUCLEOTIDE SEQUENCE</scope>
</reference>
<protein>
    <recommendedName>
        <fullName evidence="1">Glycosyltransferase subfamily 4-like N-terminal domain-containing protein</fullName>
    </recommendedName>
</protein>
<accession>A0A382Z5Z1</accession>
<proteinExistence type="predicted"/>